<dbReference type="Pfam" id="PF13540">
    <property type="entry name" value="RCC1_2"/>
    <property type="match status" value="1"/>
</dbReference>
<evidence type="ECO:0000313" key="4">
    <source>
        <dbReference type="EMBL" id="KAJ6251641.1"/>
    </source>
</evidence>
<evidence type="ECO:0000256" key="3">
    <source>
        <dbReference type="SAM" id="MobiDB-lite"/>
    </source>
</evidence>
<keyword evidence="1" id="KW-0547">Nucleotide-binding</keyword>
<reference evidence="4" key="1">
    <citation type="submission" date="2022-08" db="EMBL/GenBank/DDBJ databases">
        <title>Novel sulfate-reducing endosymbionts in the free-living metamonad Anaeramoeba.</title>
        <authorList>
            <person name="Jerlstrom-Hultqvist J."/>
            <person name="Cepicka I."/>
            <person name="Gallot-Lavallee L."/>
            <person name="Salas-Leiva D."/>
            <person name="Curtis B.A."/>
            <person name="Zahonova K."/>
            <person name="Pipaliya S."/>
            <person name="Dacks J."/>
            <person name="Roger A.J."/>
        </authorList>
    </citation>
    <scope>NUCLEOTIDE SEQUENCE</scope>
    <source>
        <strain evidence="4">Schooner1</strain>
    </source>
</reference>
<dbReference type="PANTHER" id="PTHR11711">
    <property type="entry name" value="ADP RIBOSYLATION FACTOR-RELATED"/>
    <property type="match status" value="1"/>
</dbReference>
<dbReference type="SUPFAM" id="SSF50985">
    <property type="entry name" value="RCC1/BLIP-II"/>
    <property type="match status" value="1"/>
</dbReference>
<dbReference type="CDD" id="cd00878">
    <property type="entry name" value="Arf_Arl"/>
    <property type="match status" value="1"/>
</dbReference>
<dbReference type="InterPro" id="IPR006689">
    <property type="entry name" value="Small_GTPase_ARF/SAR"/>
</dbReference>
<dbReference type="InterPro" id="IPR009091">
    <property type="entry name" value="RCC1/BLIP-II"/>
</dbReference>
<comment type="caution">
    <text evidence="4">The sequence shown here is derived from an EMBL/GenBank/DDBJ whole genome shotgun (WGS) entry which is preliminary data.</text>
</comment>
<keyword evidence="2" id="KW-0342">GTP-binding</keyword>
<dbReference type="SUPFAM" id="SSF52540">
    <property type="entry name" value="P-loop containing nucleoside triphosphate hydrolases"/>
    <property type="match status" value="1"/>
</dbReference>
<protein>
    <submittedName>
        <fullName evidence="4">Adp-ribosylation factor f-related</fullName>
    </submittedName>
</protein>
<proteinExistence type="predicted"/>
<feature type="compositionally biased region" description="Acidic residues" evidence="3">
    <location>
        <begin position="769"/>
        <end position="781"/>
    </location>
</feature>
<dbReference type="EMBL" id="JAOAOG010000055">
    <property type="protein sequence ID" value="KAJ6251641.1"/>
    <property type="molecule type" value="Genomic_DNA"/>
</dbReference>
<dbReference type="PROSITE" id="PS51417">
    <property type="entry name" value="ARF"/>
    <property type="match status" value="1"/>
</dbReference>
<gene>
    <name evidence="4" type="ORF">M0813_14840</name>
</gene>
<sequence length="806" mass="94411">MNQIYVCGTNQNNQLLNSDPRLQTQKTPLDITEILAPFLKDTKIEHVVCGSTQTIFSTKSGVVILWGLFSNQMKEYLNEEELKKKVPNTKKKLLKTSRKNLKILKKFQGKKINQICCSNFCSLFLVQGQLFQIDFSHFQNTDLFVNSITTNSLRKRVQQIGAGQSWYLLVDHNQRLWYWGSSRYLDPKRKPKKKNKNKSKKQNIKIVNYKSPQKFKSVWDLKINEISCGGDHFLFLDEEQDLYGCGQAQFGQLGNNQLQDQLYPIKLYSKDALFQLGINEILQINCSEQTSAILDNFGSVFISGQIPHHISHNSNENPIIPIFTKIDSANLKIGKISNIILGSGLGKNFLFLINEKKNIFSIADDNEYGNLGVGNIVQNEKEEEITIEKEKENEKKTENEKEIEKEKEKEKENEKEKQIIKFKTYKIQFPKKFSIEKISCGWTHSIFIGKKLKNLQKSKKKKKDKKKKPLIDDQLGYFSYLTPELIFPIMFYLSKKDLCKLSLTSTLMNHYASNDWIWSQFFQKKFKEPPLKDILKIIEYPYFYNCGWKQAYAATIEDSSQERSNRRYVKTKPKKKNWDQVFINPFNRYPSKREVQTLWLGLDRVGKSTIIYKFKINEEISISPTWGFIVENYKYSNYSFVFWECGGLQRIRPLWPHYYDNKQYLIWVIRQDERGRLKENKIALHNVFKDVRMKNLPLLVYVNKFNSGEEQMTTKEIIKGLELEKLEQNWHVQPCSQVTKEGLFEGLDWIVSQLNYEYIKVEKKLSSESESESDSDSDSDTESSNSNSELLLKKNDDKTNTNEKKK</sequence>
<feature type="compositionally biased region" description="Basic and acidic residues" evidence="3">
    <location>
        <begin position="791"/>
        <end position="806"/>
    </location>
</feature>
<dbReference type="Pfam" id="PF00025">
    <property type="entry name" value="Arf"/>
    <property type="match status" value="1"/>
</dbReference>
<dbReference type="Proteomes" id="UP001150062">
    <property type="component" value="Unassembled WGS sequence"/>
</dbReference>
<dbReference type="SMART" id="SM00178">
    <property type="entry name" value="SAR"/>
    <property type="match status" value="1"/>
</dbReference>
<organism evidence="4 5">
    <name type="scientific">Anaeramoeba flamelloides</name>
    <dbReference type="NCBI Taxonomy" id="1746091"/>
    <lineage>
        <taxon>Eukaryota</taxon>
        <taxon>Metamonada</taxon>
        <taxon>Anaeramoebidae</taxon>
        <taxon>Anaeramoeba</taxon>
    </lineage>
</organism>
<evidence type="ECO:0000256" key="1">
    <source>
        <dbReference type="ARBA" id="ARBA00022741"/>
    </source>
</evidence>
<name>A0ABQ8Z435_9EUKA</name>
<dbReference type="Gene3D" id="1.20.1280.50">
    <property type="match status" value="1"/>
</dbReference>
<dbReference type="InterPro" id="IPR027417">
    <property type="entry name" value="P-loop_NTPase"/>
</dbReference>
<accession>A0ABQ8Z435</accession>
<dbReference type="SMART" id="SM00177">
    <property type="entry name" value="ARF"/>
    <property type="match status" value="1"/>
</dbReference>
<feature type="region of interest" description="Disordered" evidence="3">
    <location>
        <begin position="764"/>
        <end position="806"/>
    </location>
</feature>
<dbReference type="SUPFAM" id="SSF81383">
    <property type="entry name" value="F-box domain"/>
    <property type="match status" value="1"/>
</dbReference>
<dbReference type="Gene3D" id="3.40.50.300">
    <property type="entry name" value="P-loop containing nucleotide triphosphate hydrolases"/>
    <property type="match status" value="1"/>
</dbReference>
<evidence type="ECO:0000313" key="5">
    <source>
        <dbReference type="Proteomes" id="UP001150062"/>
    </source>
</evidence>
<keyword evidence="5" id="KW-1185">Reference proteome</keyword>
<dbReference type="Gene3D" id="2.130.10.30">
    <property type="entry name" value="Regulator of chromosome condensation 1/beta-lactamase-inhibitor protein II"/>
    <property type="match status" value="2"/>
</dbReference>
<dbReference type="InterPro" id="IPR036047">
    <property type="entry name" value="F-box-like_dom_sf"/>
</dbReference>
<feature type="region of interest" description="Disordered" evidence="3">
    <location>
        <begin position="387"/>
        <end position="410"/>
    </location>
</feature>
<dbReference type="InterPro" id="IPR024156">
    <property type="entry name" value="Small_GTPase_ARF"/>
</dbReference>
<evidence type="ECO:0000256" key="2">
    <source>
        <dbReference type="ARBA" id="ARBA00023134"/>
    </source>
</evidence>